<organism evidence="4">
    <name type="scientific">Tanacetum cinerariifolium</name>
    <name type="common">Dalmatian daisy</name>
    <name type="synonym">Chrysanthemum cinerariifolium</name>
    <dbReference type="NCBI Taxonomy" id="118510"/>
    <lineage>
        <taxon>Eukaryota</taxon>
        <taxon>Viridiplantae</taxon>
        <taxon>Streptophyta</taxon>
        <taxon>Embryophyta</taxon>
        <taxon>Tracheophyta</taxon>
        <taxon>Spermatophyta</taxon>
        <taxon>Magnoliopsida</taxon>
        <taxon>eudicotyledons</taxon>
        <taxon>Gunneridae</taxon>
        <taxon>Pentapetalae</taxon>
        <taxon>asterids</taxon>
        <taxon>campanulids</taxon>
        <taxon>Asterales</taxon>
        <taxon>Asteraceae</taxon>
        <taxon>Asteroideae</taxon>
        <taxon>Anthemideae</taxon>
        <taxon>Anthemidinae</taxon>
        <taxon>Tanacetum</taxon>
    </lineage>
</organism>
<dbReference type="SUPFAM" id="SSF52540">
    <property type="entry name" value="P-loop containing nucleoside triphosphate hydrolases"/>
    <property type="match status" value="1"/>
</dbReference>
<keyword evidence="1" id="KW-0067">ATP-binding</keyword>
<keyword evidence="1" id="KW-0547">Nucleotide-binding</keyword>
<feature type="non-terminal residue" evidence="4">
    <location>
        <position position="1"/>
    </location>
</feature>
<dbReference type="AlphaFoldDB" id="A0A6L2LM90"/>
<keyword evidence="2" id="KW-0472">Membrane</keyword>
<comment type="cofactor">
    <cofactor evidence="1">
        <name>Mg(2+)</name>
        <dbReference type="ChEBI" id="CHEBI:18420"/>
    </cofactor>
</comment>
<dbReference type="EMBL" id="BKCJ010004759">
    <property type="protein sequence ID" value="GEU62923.1"/>
    <property type="molecule type" value="Genomic_DNA"/>
</dbReference>
<dbReference type="GO" id="GO:0043139">
    <property type="term" value="F:5'-3' DNA helicase activity"/>
    <property type="evidence" value="ECO:0007669"/>
    <property type="project" value="UniProtKB-EC"/>
</dbReference>
<feature type="transmembrane region" description="Helical" evidence="2">
    <location>
        <begin position="20"/>
        <end position="42"/>
    </location>
</feature>
<dbReference type="InterPro" id="IPR010285">
    <property type="entry name" value="DNA_helicase_pif1-like_DEAD"/>
</dbReference>
<comment type="caution">
    <text evidence="4">The sequence shown here is derived from an EMBL/GenBank/DDBJ whole genome shotgun (WGS) entry which is preliminary data.</text>
</comment>
<name>A0A6L2LM90_TANCI</name>
<dbReference type="EC" id="5.6.2.3" evidence="1"/>
<dbReference type="PANTHER" id="PTHR10492">
    <property type="match status" value="1"/>
</dbReference>
<keyword evidence="1" id="KW-0227">DNA damage</keyword>
<keyword evidence="1" id="KW-0378">Hydrolase</keyword>
<comment type="similarity">
    <text evidence="1">Belongs to the helicase family.</text>
</comment>
<feature type="transmembrane region" description="Helical" evidence="2">
    <location>
        <begin position="62"/>
        <end position="79"/>
    </location>
</feature>
<evidence type="ECO:0000256" key="1">
    <source>
        <dbReference type="RuleBase" id="RU363044"/>
    </source>
</evidence>
<evidence type="ECO:0000313" key="4">
    <source>
        <dbReference type="EMBL" id="GEU62923.1"/>
    </source>
</evidence>
<sequence length="244" mass="26722">RGVVVEEWVKAAAAVDVGPATVAPAAVAAAAACGSGAAAKWWFGKTLLWKIITYTLRAEGKIVLAVASSSVASLLLLAARTAHSCFKLPLDLADISVCSIKKNTQLAKLIREMSLIIWDEAPMIDHCCFKTFDKTLRDILDMPKAIFGGKNVMLRGDFRQTLPVKKNASRNEIIGSSIAESYLWQHFKLRHLTENMRLTNGSMNEADREKVATFAKWLLDIGDGHLSTPDVDPQNTSWVDIPDD</sequence>
<evidence type="ECO:0000256" key="2">
    <source>
        <dbReference type="SAM" id="Phobius"/>
    </source>
</evidence>
<dbReference type="GO" id="GO:0005524">
    <property type="term" value="F:ATP binding"/>
    <property type="evidence" value="ECO:0007669"/>
    <property type="project" value="UniProtKB-KW"/>
</dbReference>
<dbReference type="GO" id="GO:0000723">
    <property type="term" value="P:telomere maintenance"/>
    <property type="evidence" value="ECO:0007669"/>
    <property type="project" value="InterPro"/>
</dbReference>
<reference evidence="4" key="1">
    <citation type="journal article" date="2019" name="Sci. Rep.">
        <title>Draft genome of Tanacetum cinerariifolium, the natural source of mosquito coil.</title>
        <authorList>
            <person name="Yamashiro T."/>
            <person name="Shiraishi A."/>
            <person name="Satake H."/>
            <person name="Nakayama K."/>
        </authorList>
    </citation>
    <scope>NUCLEOTIDE SEQUENCE</scope>
</reference>
<keyword evidence="2" id="KW-0812">Transmembrane</keyword>
<comment type="catalytic activity">
    <reaction evidence="1">
        <text>ATP + H2O = ADP + phosphate + H(+)</text>
        <dbReference type="Rhea" id="RHEA:13065"/>
        <dbReference type="ChEBI" id="CHEBI:15377"/>
        <dbReference type="ChEBI" id="CHEBI:15378"/>
        <dbReference type="ChEBI" id="CHEBI:30616"/>
        <dbReference type="ChEBI" id="CHEBI:43474"/>
        <dbReference type="ChEBI" id="CHEBI:456216"/>
        <dbReference type="EC" id="5.6.2.3"/>
    </reaction>
</comment>
<dbReference type="Pfam" id="PF05970">
    <property type="entry name" value="PIF1"/>
    <property type="match status" value="1"/>
</dbReference>
<dbReference type="InterPro" id="IPR027417">
    <property type="entry name" value="P-loop_NTPase"/>
</dbReference>
<dbReference type="GO" id="GO:0006310">
    <property type="term" value="P:DNA recombination"/>
    <property type="evidence" value="ECO:0007669"/>
    <property type="project" value="UniProtKB-KW"/>
</dbReference>
<keyword evidence="1" id="KW-0233">DNA recombination</keyword>
<proteinExistence type="inferred from homology"/>
<dbReference type="PANTHER" id="PTHR10492:SF96">
    <property type="entry name" value="ATP-DEPENDENT DNA HELICASE"/>
    <property type="match status" value="1"/>
</dbReference>
<accession>A0A6L2LM90</accession>
<evidence type="ECO:0000259" key="3">
    <source>
        <dbReference type="Pfam" id="PF05970"/>
    </source>
</evidence>
<gene>
    <name evidence="4" type="ORF">Tci_034901</name>
</gene>
<dbReference type="GO" id="GO:0006281">
    <property type="term" value="P:DNA repair"/>
    <property type="evidence" value="ECO:0007669"/>
    <property type="project" value="UniProtKB-KW"/>
</dbReference>
<dbReference type="Gene3D" id="3.40.50.300">
    <property type="entry name" value="P-loop containing nucleotide triphosphate hydrolases"/>
    <property type="match status" value="1"/>
</dbReference>
<keyword evidence="1" id="KW-0234">DNA repair</keyword>
<keyword evidence="1 4" id="KW-0347">Helicase</keyword>
<protein>
    <recommendedName>
        <fullName evidence="1">ATP-dependent DNA helicase</fullName>
        <ecNumber evidence="1">5.6.2.3</ecNumber>
    </recommendedName>
</protein>
<keyword evidence="2" id="KW-1133">Transmembrane helix</keyword>
<dbReference type="GO" id="GO:0016787">
    <property type="term" value="F:hydrolase activity"/>
    <property type="evidence" value="ECO:0007669"/>
    <property type="project" value="UniProtKB-KW"/>
</dbReference>
<feature type="domain" description="DNA helicase Pif1-like DEAD-box helicase" evidence="3">
    <location>
        <begin position="44"/>
        <end position="230"/>
    </location>
</feature>